<proteinExistence type="predicted"/>
<sequence>MNEHITLSPYSRFSVMIVRKKLFRCFTAVKLCSALAQSIGVKAQSSNNRLAAMHEHQTN</sequence>
<dbReference type="EMBL" id="JYDH01003613">
    <property type="protein sequence ID" value="KRY05512.1"/>
    <property type="molecule type" value="Genomic_DNA"/>
</dbReference>
<evidence type="ECO:0000313" key="2">
    <source>
        <dbReference type="Proteomes" id="UP000054776"/>
    </source>
</evidence>
<organism evidence="1 2">
    <name type="scientific">Trichinella spiralis</name>
    <name type="common">Trichina worm</name>
    <dbReference type="NCBI Taxonomy" id="6334"/>
    <lineage>
        <taxon>Eukaryota</taxon>
        <taxon>Metazoa</taxon>
        <taxon>Ecdysozoa</taxon>
        <taxon>Nematoda</taxon>
        <taxon>Enoplea</taxon>
        <taxon>Dorylaimia</taxon>
        <taxon>Trichinellida</taxon>
        <taxon>Trichinellidae</taxon>
        <taxon>Trichinella</taxon>
    </lineage>
</organism>
<evidence type="ECO:0000313" key="1">
    <source>
        <dbReference type="EMBL" id="KRY05512.1"/>
    </source>
</evidence>
<keyword evidence="2" id="KW-1185">Reference proteome</keyword>
<name>A0A0V0YZH6_TRISP</name>
<gene>
    <name evidence="1" type="ORF">T01_5577</name>
</gene>
<comment type="caution">
    <text evidence="1">The sequence shown here is derived from an EMBL/GenBank/DDBJ whole genome shotgun (WGS) entry which is preliminary data.</text>
</comment>
<dbReference type="AlphaFoldDB" id="A0A0V0YZH6"/>
<accession>A0A0V0YZH6</accession>
<dbReference type="Proteomes" id="UP000054776">
    <property type="component" value="Unassembled WGS sequence"/>
</dbReference>
<dbReference type="InParanoid" id="A0A0V0YZH6"/>
<reference evidence="1 2" key="1">
    <citation type="submission" date="2015-01" db="EMBL/GenBank/DDBJ databases">
        <title>Evolution of Trichinella species and genotypes.</title>
        <authorList>
            <person name="Korhonen P.K."/>
            <person name="Edoardo P."/>
            <person name="Giuseppe L.R."/>
            <person name="Gasser R.B."/>
        </authorList>
    </citation>
    <scope>NUCLEOTIDE SEQUENCE [LARGE SCALE GENOMIC DNA]</scope>
    <source>
        <strain evidence="1">ISS3</strain>
    </source>
</reference>
<protein>
    <submittedName>
        <fullName evidence="1">Uncharacterized protein</fullName>
    </submittedName>
</protein>